<evidence type="ECO:0000313" key="1">
    <source>
        <dbReference type="EMBL" id="KAK4030775.1"/>
    </source>
</evidence>
<name>A0ABR0B073_9CRUS</name>
<comment type="caution">
    <text evidence="1">The sequence shown here is derived from an EMBL/GenBank/DDBJ whole genome shotgun (WGS) entry which is preliminary data.</text>
</comment>
<protein>
    <submittedName>
        <fullName evidence="1">Uncharacterized protein</fullName>
    </submittedName>
</protein>
<dbReference type="Proteomes" id="UP001234178">
    <property type="component" value="Unassembled WGS sequence"/>
</dbReference>
<keyword evidence="2" id="KW-1185">Reference proteome</keyword>
<accession>A0ABR0B073</accession>
<dbReference type="EMBL" id="JAOYFB010000039">
    <property type="protein sequence ID" value="KAK4030775.1"/>
    <property type="molecule type" value="Genomic_DNA"/>
</dbReference>
<reference evidence="1 2" key="1">
    <citation type="journal article" date="2023" name="Nucleic Acids Res.">
        <title>The hologenome of Daphnia magna reveals possible DNA methylation and microbiome-mediated evolution of the host genome.</title>
        <authorList>
            <person name="Chaturvedi A."/>
            <person name="Li X."/>
            <person name="Dhandapani V."/>
            <person name="Marshall H."/>
            <person name="Kissane S."/>
            <person name="Cuenca-Cambronero M."/>
            <person name="Asole G."/>
            <person name="Calvet F."/>
            <person name="Ruiz-Romero M."/>
            <person name="Marangio P."/>
            <person name="Guigo R."/>
            <person name="Rago D."/>
            <person name="Mirbahai L."/>
            <person name="Eastwood N."/>
            <person name="Colbourne J.K."/>
            <person name="Zhou J."/>
            <person name="Mallon E."/>
            <person name="Orsini L."/>
        </authorList>
    </citation>
    <scope>NUCLEOTIDE SEQUENCE [LARGE SCALE GENOMIC DNA]</scope>
    <source>
        <strain evidence="1">LRV0_1</strain>
    </source>
</reference>
<organism evidence="1 2">
    <name type="scientific">Daphnia magna</name>
    <dbReference type="NCBI Taxonomy" id="35525"/>
    <lineage>
        <taxon>Eukaryota</taxon>
        <taxon>Metazoa</taxon>
        <taxon>Ecdysozoa</taxon>
        <taxon>Arthropoda</taxon>
        <taxon>Crustacea</taxon>
        <taxon>Branchiopoda</taxon>
        <taxon>Diplostraca</taxon>
        <taxon>Cladocera</taxon>
        <taxon>Anomopoda</taxon>
        <taxon>Daphniidae</taxon>
        <taxon>Daphnia</taxon>
    </lineage>
</organism>
<evidence type="ECO:0000313" key="2">
    <source>
        <dbReference type="Proteomes" id="UP001234178"/>
    </source>
</evidence>
<gene>
    <name evidence="1" type="ORF">OUZ56_024114</name>
</gene>
<sequence>MNDFDVYTYLVMASMNWEGKAKQGSLLKRDLKDSIIKKAVFEGVRTPSRKPDNFELESITKKILKGMPEKYRNRCAAENAIIDDRELKQE</sequence>
<proteinExistence type="predicted"/>